<gene>
    <name evidence="1" type="ORF">BEL05_02655</name>
</gene>
<evidence type="ECO:0000313" key="2">
    <source>
        <dbReference type="Proteomes" id="UP000095230"/>
    </source>
</evidence>
<dbReference type="RefSeq" id="WP_069670381.1">
    <property type="nucleotide sequence ID" value="NZ_MCBT01000011.1"/>
</dbReference>
<dbReference type="EMBL" id="MCBT01000011">
    <property type="protein sequence ID" value="OEG75174.1"/>
    <property type="molecule type" value="Genomic_DNA"/>
</dbReference>
<evidence type="ECO:0008006" key="3">
    <source>
        <dbReference type="Google" id="ProtNLM"/>
    </source>
</evidence>
<dbReference type="Gene3D" id="3.10.450.430">
    <property type="entry name" value="Protein of unknown function DUF2787"/>
    <property type="match status" value="1"/>
</dbReference>
<name>A0A1E5IXG7_SHECO</name>
<comment type="caution">
    <text evidence="1">The sequence shown here is derived from an EMBL/GenBank/DDBJ whole genome shotgun (WGS) entry which is preliminary data.</text>
</comment>
<dbReference type="STRING" id="23.BEL05_02655"/>
<accession>A0A1E5IXG7</accession>
<dbReference type="OrthoDB" id="5589278at2"/>
<reference evidence="1 2" key="1">
    <citation type="submission" date="2016-07" db="EMBL/GenBank/DDBJ databases">
        <title>Whole-genome of two Shewanella species isolated from a digestive organ of sea cucumber Apostichopus japonicus Selenka 1867.</title>
        <authorList>
            <person name="Hong H.-H."/>
            <person name="Choi H."/>
            <person name="Cheon S."/>
            <person name="Oh J.-S."/>
            <person name="Lee H.-G."/>
            <person name="Park C."/>
        </authorList>
    </citation>
    <scope>NUCLEOTIDE SEQUENCE [LARGE SCALE GENOMIC DNA]</scope>
    <source>
        <strain evidence="1 2">CSB03KR</strain>
    </source>
</reference>
<proteinExistence type="predicted"/>
<dbReference type="PANTHER" id="PTHR38978">
    <property type="entry name" value="DUF2787 DOMAIN-CONTAINING PROTEIN"/>
    <property type="match status" value="1"/>
</dbReference>
<dbReference type="PANTHER" id="PTHR38978:SF2">
    <property type="entry name" value="DUF2787 DOMAIN-CONTAINING PROTEIN"/>
    <property type="match status" value="1"/>
</dbReference>
<protein>
    <recommendedName>
        <fullName evidence="3">DUF2787 domain-containing protein</fullName>
    </recommendedName>
</protein>
<dbReference type="AlphaFoldDB" id="A0A1E5IXG7"/>
<sequence length="137" mass="15978">MTINIDRNQTPKMPKPFYSLLERVLSNTHSNSSNAITINFRDPDYSADNGGYHPVEVRLEKQQDHWRPIYITDFAFRGGPFPELMKDIDICFNSKQVYSLFSGWIGEREARELIAMFCDNFIAYQKMGVYIVDIQLD</sequence>
<organism evidence="1 2">
    <name type="scientific">Shewanella colwelliana</name>
    <name type="common">Alteromonas colwelliana</name>
    <dbReference type="NCBI Taxonomy" id="23"/>
    <lineage>
        <taxon>Bacteria</taxon>
        <taxon>Pseudomonadati</taxon>
        <taxon>Pseudomonadota</taxon>
        <taxon>Gammaproteobacteria</taxon>
        <taxon>Alteromonadales</taxon>
        <taxon>Shewanellaceae</taxon>
        <taxon>Shewanella</taxon>
    </lineage>
</organism>
<dbReference type="Proteomes" id="UP000095230">
    <property type="component" value="Unassembled WGS sequence"/>
</dbReference>
<dbReference type="Pfam" id="PF10980">
    <property type="entry name" value="DUF2787"/>
    <property type="match status" value="1"/>
</dbReference>
<evidence type="ECO:0000313" key="1">
    <source>
        <dbReference type="EMBL" id="OEG75174.1"/>
    </source>
</evidence>
<dbReference type="InterPro" id="IPR021248">
    <property type="entry name" value="DUF2787"/>
</dbReference>